<keyword evidence="3" id="KW-0902">Two-component regulatory system</keyword>
<dbReference type="OrthoDB" id="9797605at2"/>
<dbReference type="PANTHER" id="PTHR24421">
    <property type="entry name" value="NITRATE/NITRITE SENSOR PROTEIN NARX-RELATED"/>
    <property type="match status" value="1"/>
</dbReference>
<evidence type="ECO:0000313" key="5">
    <source>
        <dbReference type="EMBL" id="AKS05153.1"/>
    </source>
</evidence>
<reference evidence="6" key="2">
    <citation type="submission" date="2015-05" db="EMBL/GenBank/DDBJ databases">
        <authorList>
            <person name="Swarnkar M.K."/>
            <person name="Vyas P."/>
            <person name="Rahi P."/>
            <person name="Thakur R."/>
            <person name="Thakur N."/>
            <person name="Singh A.K."/>
            <person name="Gulati A."/>
        </authorList>
    </citation>
    <scope>NUCLEOTIDE SEQUENCE [LARGE SCALE GENOMIC DNA]</scope>
    <source>
        <strain evidence="6">745</strain>
    </source>
</reference>
<protein>
    <submittedName>
        <fullName evidence="5">Histidine kinase</fullName>
    </submittedName>
</protein>
<name>A0A0H5A5F5_9PSED</name>
<dbReference type="Gene3D" id="1.20.5.1930">
    <property type="match status" value="1"/>
</dbReference>
<dbReference type="Pfam" id="PF02518">
    <property type="entry name" value="HATPase_c"/>
    <property type="match status" value="1"/>
</dbReference>
<dbReference type="InterPro" id="IPR036890">
    <property type="entry name" value="HATPase_C_sf"/>
</dbReference>
<reference evidence="5 6" key="1">
    <citation type="journal article" date="2015" name="Genome Announc.">
        <title>Complete Genome Sequence of the Rhizobacterium Pseudomonas trivialis Strain IHBB745 with Multiple Plant Growth-Promoting Activities and Tolerance to Desiccation and Alkalinity.</title>
        <authorList>
            <person name="Gulati A."/>
            <person name="Swarnkar M.K."/>
            <person name="Vyas P."/>
            <person name="Rahi P."/>
            <person name="Thakur R."/>
            <person name="Thakur N."/>
            <person name="Singh A.K."/>
        </authorList>
    </citation>
    <scope>NUCLEOTIDE SEQUENCE [LARGE SCALE GENOMIC DNA]</scope>
    <source>
        <strain evidence="6">745</strain>
    </source>
</reference>
<dbReference type="Pfam" id="PF07730">
    <property type="entry name" value="HisKA_3"/>
    <property type="match status" value="1"/>
</dbReference>
<dbReference type="CDD" id="cd16917">
    <property type="entry name" value="HATPase_UhpB-NarQ-NarX-like"/>
    <property type="match status" value="1"/>
</dbReference>
<dbReference type="Gene3D" id="3.30.450.40">
    <property type="match status" value="1"/>
</dbReference>
<dbReference type="Proteomes" id="UP000036608">
    <property type="component" value="Chromosome"/>
</dbReference>
<keyword evidence="2 5" id="KW-0418">Kinase</keyword>
<dbReference type="KEGG" id="ptv:AA957_03170"/>
<dbReference type="GO" id="GO:0016020">
    <property type="term" value="C:membrane"/>
    <property type="evidence" value="ECO:0007669"/>
    <property type="project" value="InterPro"/>
</dbReference>
<dbReference type="SUPFAM" id="SSF55781">
    <property type="entry name" value="GAF domain-like"/>
    <property type="match status" value="1"/>
</dbReference>
<keyword evidence="1" id="KW-0808">Transferase</keyword>
<dbReference type="InterPro" id="IPR003594">
    <property type="entry name" value="HATPase_dom"/>
</dbReference>
<dbReference type="AlphaFoldDB" id="A0A0H5A5F5"/>
<gene>
    <name evidence="5" type="ORF">AA957_03170</name>
</gene>
<dbReference type="PATRIC" id="fig|200450.3.peg.672"/>
<accession>A0A0H5A5F5</accession>
<dbReference type="InterPro" id="IPR011712">
    <property type="entry name" value="Sig_transdc_His_kin_sub3_dim/P"/>
</dbReference>
<dbReference type="SMART" id="SM00387">
    <property type="entry name" value="HATPase_c"/>
    <property type="match status" value="1"/>
</dbReference>
<sequence length="399" mass="43236">MQNPPHDATPPDPNSALAIRAHYRQSESRTARLRLLVETGQELTQLSPHAMRERVLARACAFLAMDHGVLQEWNAEGNVSTTASHGSQARLGSLTGIADRRLRTPCWQELPGGTLPSVLQVPLRGGDGNAFGALLLANSVSLRVPDNEDSESLQLLATLLAAHLENDRLLTTLKTRDRTLSDLVNQLLRAQEDERKRVAYDLHDGLAQTLAGLHQRLQGFAGRCPALPGTLDADLQAILALAQHSVGEGRQLIAGLRPTVLDDFGLFKALDKEADRLRDARISVQWSAGYAGRLPSQVEIALFRIGQEAINNVLKHAQASHVQLALELHEHAVSLRVSDNGKGFAFDQPLDTQDVQHLGLATMQERASLLGGQLTCTSAIDCGTQLHARVPAQLNGAPQ</sequence>
<evidence type="ECO:0000313" key="6">
    <source>
        <dbReference type="Proteomes" id="UP000036608"/>
    </source>
</evidence>
<dbReference type="SUPFAM" id="SSF55874">
    <property type="entry name" value="ATPase domain of HSP90 chaperone/DNA topoisomerase II/histidine kinase"/>
    <property type="match status" value="1"/>
</dbReference>
<dbReference type="InterPro" id="IPR050482">
    <property type="entry name" value="Sensor_HK_TwoCompSys"/>
</dbReference>
<evidence type="ECO:0000259" key="4">
    <source>
        <dbReference type="SMART" id="SM00387"/>
    </source>
</evidence>
<dbReference type="EMBL" id="CP011507">
    <property type="protein sequence ID" value="AKS05153.1"/>
    <property type="molecule type" value="Genomic_DNA"/>
</dbReference>
<dbReference type="Gene3D" id="3.30.565.10">
    <property type="entry name" value="Histidine kinase-like ATPase, C-terminal domain"/>
    <property type="match status" value="1"/>
</dbReference>
<feature type="domain" description="Histidine kinase/HSP90-like ATPase" evidence="4">
    <location>
        <begin position="297"/>
        <end position="394"/>
    </location>
</feature>
<evidence type="ECO:0000256" key="3">
    <source>
        <dbReference type="ARBA" id="ARBA00023012"/>
    </source>
</evidence>
<evidence type="ECO:0000256" key="2">
    <source>
        <dbReference type="ARBA" id="ARBA00022777"/>
    </source>
</evidence>
<dbReference type="GO" id="GO:0046983">
    <property type="term" value="F:protein dimerization activity"/>
    <property type="evidence" value="ECO:0007669"/>
    <property type="project" value="InterPro"/>
</dbReference>
<organism evidence="5 6">
    <name type="scientific">Pseudomonas trivialis</name>
    <dbReference type="NCBI Taxonomy" id="200450"/>
    <lineage>
        <taxon>Bacteria</taxon>
        <taxon>Pseudomonadati</taxon>
        <taxon>Pseudomonadota</taxon>
        <taxon>Gammaproteobacteria</taxon>
        <taxon>Pseudomonadales</taxon>
        <taxon>Pseudomonadaceae</taxon>
        <taxon>Pseudomonas</taxon>
    </lineage>
</organism>
<dbReference type="RefSeq" id="WP_049708889.1">
    <property type="nucleotide sequence ID" value="NZ_CP011507.1"/>
</dbReference>
<proteinExistence type="predicted"/>
<dbReference type="InterPro" id="IPR029016">
    <property type="entry name" value="GAF-like_dom_sf"/>
</dbReference>
<evidence type="ECO:0000256" key="1">
    <source>
        <dbReference type="ARBA" id="ARBA00022679"/>
    </source>
</evidence>
<dbReference type="GO" id="GO:0000155">
    <property type="term" value="F:phosphorelay sensor kinase activity"/>
    <property type="evidence" value="ECO:0007669"/>
    <property type="project" value="InterPro"/>
</dbReference>